<dbReference type="SUPFAM" id="SSF56300">
    <property type="entry name" value="Metallo-dependent phosphatases"/>
    <property type="match status" value="1"/>
</dbReference>
<dbReference type="InterPro" id="IPR004843">
    <property type="entry name" value="Calcineurin-like_PHP"/>
</dbReference>
<dbReference type="AlphaFoldDB" id="B2IE03"/>
<dbReference type="STRING" id="395963.Bind_0373"/>
<reference evidence="2 3" key="2">
    <citation type="journal article" date="2010" name="J. Bacteriol.">
        <title>Complete genome sequence of Beijerinckia indica subsp. indica.</title>
        <authorList>
            <person name="Tamas I."/>
            <person name="Dedysh S.N."/>
            <person name="Liesack W."/>
            <person name="Stott M.B."/>
            <person name="Alam M."/>
            <person name="Murrell J.C."/>
            <person name="Dunfield P.F."/>
        </authorList>
    </citation>
    <scope>NUCLEOTIDE SEQUENCE [LARGE SCALE GENOMIC DNA]</scope>
    <source>
        <strain evidence="3">ATCC 9039 / DSM 1715 / NCIMB 8712</strain>
    </source>
</reference>
<protein>
    <recommendedName>
        <fullName evidence="1">Calcineurin-like phosphoesterase domain-containing protein</fullName>
    </recommendedName>
</protein>
<dbReference type="NCBIfam" id="TIGR04123">
    <property type="entry name" value="P_estr_lig_assc"/>
    <property type="match status" value="1"/>
</dbReference>
<dbReference type="Proteomes" id="UP000001695">
    <property type="component" value="Chromosome"/>
</dbReference>
<evidence type="ECO:0000259" key="1">
    <source>
        <dbReference type="Pfam" id="PF00149"/>
    </source>
</evidence>
<accession>B2IE03</accession>
<proteinExistence type="predicted"/>
<dbReference type="PIRSF" id="PIRSF000887">
    <property type="entry name" value="Pesterase_MJ0037"/>
    <property type="match status" value="1"/>
</dbReference>
<gene>
    <name evidence="2" type="ordered locus">Bind_0373</name>
</gene>
<evidence type="ECO:0000313" key="2">
    <source>
        <dbReference type="EMBL" id="ACB94027.1"/>
    </source>
</evidence>
<dbReference type="PANTHER" id="PTHR39323:SF1">
    <property type="entry name" value="BLR1149 PROTEIN"/>
    <property type="match status" value="1"/>
</dbReference>
<dbReference type="Pfam" id="PF00149">
    <property type="entry name" value="Metallophos"/>
    <property type="match status" value="1"/>
</dbReference>
<keyword evidence="3" id="KW-1185">Reference proteome</keyword>
<dbReference type="Gene3D" id="3.60.21.10">
    <property type="match status" value="1"/>
</dbReference>
<name>B2IE03_BEII9</name>
<dbReference type="HOGENOM" id="CLU_075478_2_0_5"/>
<dbReference type="eggNOG" id="COG1407">
    <property type="taxonomic scope" value="Bacteria"/>
</dbReference>
<reference evidence="3" key="1">
    <citation type="submission" date="2008-03" db="EMBL/GenBank/DDBJ databases">
        <title>Complete sequence of chromosome of Beijerinckia indica subsp. indica ATCC 9039.</title>
        <authorList>
            <consortium name="US DOE Joint Genome Institute"/>
            <person name="Copeland A."/>
            <person name="Lucas S."/>
            <person name="Lapidus A."/>
            <person name="Glavina del Rio T."/>
            <person name="Dalin E."/>
            <person name="Tice H."/>
            <person name="Bruce D."/>
            <person name="Goodwin L."/>
            <person name="Pitluck S."/>
            <person name="LaButti K."/>
            <person name="Schmutz J."/>
            <person name="Larimer F."/>
            <person name="Land M."/>
            <person name="Hauser L."/>
            <person name="Kyrpides N."/>
            <person name="Mikhailova N."/>
            <person name="Dunfield P.F."/>
            <person name="Dedysh S.N."/>
            <person name="Liesack W."/>
            <person name="Saw J.H."/>
            <person name="Alam M."/>
            <person name="Chen Y."/>
            <person name="Murrell J.C."/>
            <person name="Richardson P."/>
        </authorList>
    </citation>
    <scope>NUCLEOTIDE SEQUENCE [LARGE SCALE GENOMIC DNA]</scope>
    <source>
        <strain evidence="3">ATCC 9039 / DSM 1715 / NCIMB 8712</strain>
    </source>
</reference>
<dbReference type="PANTHER" id="PTHR39323">
    <property type="entry name" value="BLR1149 PROTEIN"/>
    <property type="match status" value="1"/>
</dbReference>
<dbReference type="GO" id="GO:0016787">
    <property type="term" value="F:hydrolase activity"/>
    <property type="evidence" value="ECO:0007669"/>
    <property type="project" value="InterPro"/>
</dbReference>
<dbReference type="InterPro" id="IPR024173">
    <property type="entry name" value="Pesterase_MJ0037-like"/>
</dbReference>
<dbReference type="EMBL" id="CP001016">
    <property type="protein sequence ID" value="ACB94027.1"/>
    <property type="molecule type" value="Genomic_DNA"/>
</dbReference>
<organism evidence="2 3">
    <name type="scientific">Beijerinckia indica subsp. indica (strain ATCC 9039 / DSM 1715 / NCIMB 8712)</name>
    <dbReference type="NCBI Taxonomy" id="395963"/>
    <lineage>
        <taxon>Bacteria</taxon>
        <taxon>Pseudomonadati</taxon>
        <taxon>Pseudomonadota</taxon>
        <taxon>Alphaproteobacteria</taxon>
        <taxon>Hyphomicrobiales</taxon>
        <taxon>Beijerinckiaceae</taxon>
        <taxon>Beijerinckia</taxon>
    </lineage>
</organism>
<sequence>MCCKALSVSQNPARTTTRAALAIGDKDFVADPSGALFLEEERLLIVADLHLEKGSAYATRAVFLPPYDTRQVLGNLAALMRFYAPRGLIALGDSFHDQGAGERLHPADRERLAVLQQGREWIWISGNHDAERPLGIGGIFLDELRLGPFTLRHVPMEGRDGTGELAGHLHPVAKVRGRGGVVRRRCFLTDGRRCILPAFGAYAGGLNIRDEAFTALFSLKDAEAHVLGQKGVYVFPARHCLEE</sequence>
<dbReference type="KEGG" id="bid:Bind_0373"/>
<dbReference type="InterPro" id="IPR029052">
    <property type="entry name" value="Metallo-depent_PP-like"/>
</dbReference>
<feature type="domain" description="Calcineurin-like phosphoesterase" evidence="1">
    <location>
        <begin position="42"/>
        <end position="137"/>
    </location>
</feature>
<evidence type="ECO:0000313" key="3">
    <source>
        <dbReference type="Proteomes" id="UP000001695"/>
    </source>
</evidence>
<dbReference type="InterPro" id="IPR026336">
    <property type="entry name" value="PdeM-like"/>
</dbReference>